<protein>
    <recommendedName>
        <fullName evidence="2 7">Glutamate racemase</fullName>
        <ecNumber evidence="2 7">5.1.1.3</ecNumber>
    </recommendedName>
</protein>
<keyword evidence="3 7" id="KW-0133">Cell shape</keyword>
<dbReference type="EC" id="5.1.1.3" evidence="2 7"/>
<comment type="catalytic activity">
    <reaction evidence="1 7">
        <text>L-glutamate = D-glutamate</text>
        <dbReference type="Rhea" id="RHEA:12813"/>
        <dbReference type="ChEBI" id="CHEBI:29985"/>
        <dbReference type="ChEBI" id="CHEBI:29986"/>
        <dbReference type="EC" id="5.1.1.3"/>
    </reaction>
</comment>
<accession>A0A2H5Y609</accession>
<evidence type="ECO:0000256" key="2">
    <source>
        <dbReference type="ARBA" id="ARBA00013090"/>
    </source>
</evidence>
<proteinExistence type="inferred from homology"/>
<dbReference type="NCBIfam" id="TIGR00067">
    <property type="entry name" value="glut_race"/>
    <property type="match status" value="1"/>
</dbReference>
<dbReference type="PANTHER" id="PTHR21198">
    <property type="entry name" value="GLUTAMATE RACEMASE"/>
    <property type="match status" value="1"/>
</dbReference>
<comment type="caution">
    <text evidence="8">The sequence shown here is derived from an EMBL/GenBank/DDBJ whole genome shotgun (WGS) entry which is preliminary data.</text>
</comment>
<evidence type="ECO:0000313" key="9">
    <source>
        <dbReference type="Proteomes" id="UP000236642"/>
    </source>
</evidence>
<evidence type="ECO:0000313" key="8">
    <source>
        <dbReference type="EMBL" id="GBD08748.1"/>
    </source>
</evidence>
<reference evidence="9" key="1">
    <citation type="submission" date="2017-09" db="EMBL/GenBank/DDBJ databases">
        <title>Metaegenomics of thermophilic ammonia-oxidizing enrichment culture.</title>
        <authorList>
            <person name="Kato S."/>
            <person name="Suzuki K."/>
        </authorList>
    </citation>
    <scope>NUCLEOTIDE SEQUENCE [LARGE SCALE GENOMIC DNA]</scope>
</reference>
<evidence type="ECO:0000256" key="1">
    <source>
        <dbReference type="ARBA" id="ARBA00001602"/>
    </source>
</evidence>
<evidence type="ECO:0000256" key="6">
    <source>
        <dbReference type="ARBA" id="ARBA00023316"/>
    </source>
</evidence>
<feature type="binding site" evidence="7">
    <location>
        <begin position="18"/>
        <end position="19"/>
    </location>
    <ligand>
        <name>substrate</name>
    </ligand>
</feature>
<organism evidence="8 9">
    <name type="scientific">Candidatus Thermoflexus japonica</name>
    <dbReference type="NCBI Taxonomy" id="2035417"/>
    <lineage>
        <taxon>Bacteria</taxon>
        <taxon>Bacillati</taxon>
        <taxon>Chloroflexota</taxon>
        <taxon>Thermoflexia</taxon>
        <taxon>Thermoflexales</taxon>
        <taxon>Thermoflexaceae</taxon>
        <taxon>Thermoflexus</taxon>
    </lineage>
</organism>
<dbReference type="Proteomes" id="UP000236642">
    <property type="component" value="Unassembled WGS sequence"/>
</dbReference>
<sequence>MMPVDPMTEPMPIVGFFDSGVGGLAVWREFVRLAPDAPTLYVADQIHVPYGPRSPEEIRRFAGAITRFLLSQGARLIVVASHTISAAALWPLRETFPGVPFVGIEPAVKPAVAQTRTGVIGVLGTFGTLNGPLMARVVERFAREVRVVPRVCSGWVEQVEEGLLEGTAAEARVRHHLEPVLQAGADVLVLACTHYTFLAPLIRRLIGPEIALIDPAPAVARRAAEIWQADIREAGGEIHAGTHPHRFLTTGDPAHFQEQLRRLIGRDGPVERLRWDPHGMLRTA</sequence>
<dbReference type="GO" id="GO:0008360">
    <property type="term" value="P:regulation of cell shape"/>
    <property type="evidence" value="ECO:0007669"/>
    <property type="project" value="UniProtKB-KW"/>
</dbReference>
<evidence type="ECO:0000256" key="3">
    <source>
        <dbReference type="ARBA" id="ARBA00022960"/>
    </source>
</evidence>
<keyword evidence="6 7" id="KW-0961">Cell wall biogenesis/degradation</keyword>
<dbReference type="FunFam" id="3.40.50.1860:FF:000001">
    <property type="entry name" value="Glutamate racemase"/>
    <property type="match status" value="1"/>
</dbReference>
<dbReference type="GO" id="GO:0071555">
    <property type="term" value="P:cell wall organization"/>
    <property type="evidence" value="ECO:0007669"/>
    <property type="project" value="UniProtKB-KW"/>
</dbReference>
<feature type="binding site" evidence="7">
    <location>
        <begin position="50"/>
        <end position="51"/>
    </location>
    <ligand>
        <name>substrate</name>
    </ligand>
</feature>
<feature type="binding site" evidence="7">
    <location>
        <begin position="193"/>
        <end position="194"/>
    </location>
    <ligand>
        <name>substrate</name>
    </ligand>
</feature>
<comment type="pathway">
    <text evidence="7">Cell wall biogenesis; peptidoglycan biosynthesis.</text>
</comment>
<comment type="similarity">
    <text evidence="7">Belongs to the aspartate/glutamate racemases family.</text>
</comment>
<dbReference type="UniPathway" id="UPA00219"/>
<comment type="function">
    <text evidence="7">Provides the (R)-glutamate required for cell wall biosynthesis.</text>
</comment>
<dbReference type="SUPFAM" id="SSF53681">
    <property type="entry name" value="Aspartate/glutamate racemase"/>
    <property type="match status" value="2"/>
</dbReference>
<dbReference type="Pfam" id="PF01177">
    <property type="entry name" value="Asp_Glu_race"/>
    <property type="match status" value="1"/>
</dbReference>
<comment type="caution">
    <text evidence="7">Lacks conserved residue(s) required for the propagation of feature annotation.</text>
</comment>
<keyword evidence="4 7" id="KW-0573">Peptidoglycan synthesis</keyword>
<dbReference type="InterPro" id="IPR004391">
    <property type="entry name" value="Glu_race"/>
</dbReference>
<keyword evidence="5 7" id="KW-0413">Isomerase</keyword>
<evidence type="ECO:0000256" key="7">
    <source>
        <dbReference type="HAMAP-Rule" id="MF_00258"/>
    </source>
</evidence>
<gene>
    <name evidence="7 8" type="primary">murI</name>
    <name evidence="8" type="ORF">HRbin22_00989</name>
</gene>
<dbReference type="EMBL" id="BEHY01000016">
    <property type="protein sequence ID" value="GBD08748.1"/>
    <property type="molecule type" value="Genomic_DNA"/>
</dbReference>
<dbReference type="GO" id="GO:0009252">
    <property type="term" value="P:peptidoglycan biosynthetic process"/>
    <property type="evidence" value="ECO:0007669"/>
    <property type="project" value="UniProtKB-UniRule"/>
</dbReference>
<dbReference type="Gene3D" id="3.40.50.1860">
    <property type="match status" value="2"/>
</dbReference>
<evidence type="ECO:0000256" key="5">
    <source>
        <dbReference type="ARBA" id="ARBA00023235"/>
    </source>
</evidence>
<name>A0A2H5Y609_9CHLR</name>
<evidence type="ECO:0000256" key="4">
    <source>
        <dbReference type="ARBA" id="ARBA00022984"/>
    </source>
</evidence>
<feature type="active site" description="Proton donor/acceptor" evidence="7">
    <location>
        <position position="192"/>
    </location>
</feature>
<dbReference type="InterPro" id="IPR015942">
    <property type="entry name" value="Asp/Glu/hydantoin_racemase"/>
</dbReference>
<dbReference type="AlphaFoldDB" id="A0A2H5Y609"/>
<dbReference type="InterPro" id="IPR001920">
    <property type="entry name" value="Asp/Glu_race"/>
</dbReference>
<dbReference type="HAMAP" id="MF_00258">
    <property type="entry name" value="Glu_racemase"/>
    <property type="match status" value="1"/>
</dbReference>
<dbReference type="PANTHER" id="PTHR21198:SF2">
    <property type="entry name" value="GLUTAMATE RACEMASE"/>
    <property type="match status" value="1"/>
</dbReference>
<dbReference type="GO" id="GO:0008881">
    <property type="term" value="F:glutamate racemase activity"/>
    <property type="evidence" value="ECO:0007669"/>
    <property type="project" value="UniProtKB-UniRule"/>
</dbReference>